<feature type="compositionally biased region" description="Polar residues" evidence="1">
    <location>
        <begin position="9"/>
        <end position="21"/>
    </location>
</feature>
<accession>A0AAD2GEK9</accession>
<feature type="compositionally biased region" description="Polar residues" evidence="1">
    <location>
        <begin position="88"/>
        <end position="97"/>
    </location>
</feature>
<keyword evidence="3" id="KW-1185">Reference proteome</keyword>
<comment type="caution">
    <text evidence="2">The sequence shown here is derived from an EMBL/GenBank/DDBJ whole genome shotgun (WGS) entry which is preliminary data.</text>
</comment>
<feature type="compositionally biased region" description="Polar residues" evidence="1">
    <location>
        <begin position="71"/>
        <end position="80"/>
    </location>
</feature>
<evidence type="ECO:0000256" key="1">
    <source>
        <dbReference type="SAM" id="MobiDB-lite"/>
    </source>
</evidence>
<reference evidence="2" key="1">
    <citation type="submission" date="2023-08" db="EMBL/GenBank/DDBJ databases">
        <authorList>
            <person name="Audoor S."/>
            <person name="Bilcke G."/>
        </authorList>
    </citation>
    <scope>NUCLEOTIDE SEQUENCE</scope>
</reference>
<protein>
    <submittedName>
        <fullName evidence="2">Uncharacterized protein</fullName>
    </submittedName>
</protein>
<sequence length="97" mass="10856">MQQRKKNASVRSSSGMDSLSFSYRSDCSAITTILEEEAEPSLPPRRNSALDNFMQGLLAGRETELIIDSARSSPCKSWDSSSEDNRRNSLNRTVVKR</sequence>
<feature type="region of interest" description="Disordered" evidence="1">
    <location>
        <begin position="71"/>
        <end position="97"/>
    </location>
</feature>
<name>A0AAD2GEK9_9STRA</name>
<feature type="region of interest" description="Disordered" evidence="1">
    <location>
        <begin position="1"/>
        <end position="21"/>
    </location>
</feature>
<evidence type="ECO:0000313" key="3">
    <source>
        <dbReference type="Proteomes" id="UP001295423"/>
    </source>
</evidence>
<dbReference type="AlphaFoldDB" id="A0AAD2GEK9"/>
<proteinExistence type="predicted"/>
<dbReference type="EMBL" id="CAKOGP040002513">
    <property type="protein sequence ID" value="CAJ1970413.1"/>
    <property type="molecule type" value="Genomic_DNA"/>
</dbReference>
<dbReference type="Proteomes" id="UP001295423">
    <property type="component" value="Unassembled WGS sequence"/>
</dbReference>
<evidence type="ECO:0000313" key="2">
    <source>
        <dbReference type="EMBL" id="CAJ1970413.1"/>
    </source>
</evidence>
<organism evidence="2 3">
    <name type="scientific">Cylindrotheca closterium</name>
    <dbReference type="NCBI Taxonomy" id="2856"/>
    <lineage>
        <taxon>Eukaryota</taxon>
        <taxon>Sar</taxon>
        <taxon>Stramenopiles</taxon>
        <taxon>Ochrophyta</taxon>
        <taxon>Bacillariophyta</taxon>
        <taxon>Bacillariophyceae</taxon>
        <taxon>Bacillariophycidae</taxon>
        <taxon>Bacillariales</taxon>
        <taxon>Bacillariaceae</taxon>
        <taxon>Cylindrotheca</taxon>
    </lineage>
</organism>
<gene>
    <name evidence="2" type="ORF">CYCCA115_LOCUS24431</name>
</gene>